<evidence type="ECO:0000256" key="2">
    <source>
        <dbReference type="ARBA" id="ARBA00006464"/>
    </source>
</evidence>
<accession>A0A101ER26</accession>
<keyword evidence="6 7" id="KW-0472">Membrane</keyword>
<dbReference type="InterPro" id="IPR017475">
    <property type="entry name" value="EPS_sugar_tfrase"/>
</dbReference>
<evidence type="ECO:0000256" key="5">
    <source>
        <dbReference type="ARBA" id="ARBA00022989"/>
    </source>
</evidence>
<evidence type="ECO:0000256" key="1">
    <source>
        <dbReference type="ARBA" id="ARBA00004141"/>
    </source>
</evidence>
<evidence type="ECO:0000256" key="3">
    <source>
        <dbReference type="ARBA" id="ARBA00022679"/>
    </source>
</evidence>
<feature type="domain" description="Bacterial sugar transferase" evidence="8">
    <location>
        <begin position="221"/>
        <end position="402"/>
    </location>
</feature>
<evidence type="ECO:0000256" key="6">
    <source>
        <dbReference type="ARBA" id="ARBA00023136"/>
    </source>
</evidence>
<gene>
    <name evidence="9" type="ORF">XD57_0867</name>
</gene>
<sequence>MNGLILIDSLVVFSFNLLFFNWFSAILFTASLILSFFAFRLYDTESLQSYNEQLIRTVVGTIAGFIIVLMFYPLFENEINRYHFFGNFLFSSAGVPVLNVLVHRLFTKKLPVKRYLVLGRREEIEPILKEVEEKSLGRYRFVEYINPSIETVKAKQKLYDAVLLADPQFEHILEKVQVENLEYLPNLVEKTLKRIPLVVIEKFKEYYEVAFSSVREDSPAKRILDVAVSLVALAVFSPIMLIVAIMIYLEDGLPVVFKQERMGKDGKIFTMIKFRSMRNEKKDSPKFVDQEKDRILKVGRFIRPFRLDEVLQFVNVLKGEMSVVGPRPEQVEFVRIFEKQIPFYYLRHKVKPGITGWAQLMYKYSSSLEEVKKKLSYDLWYVKNRNIFLDLRIILQTLEAVLWRRGAK</sequence>
<proteinExistence type="inferred from homology"/>
<evidence type="ECO:0000313" key="9">
    <source>
        <dbReference type="EMBL" id="KUK23040.1"/>
    </source>
</evidence>
<dbReference type="GO" id="GO:0016020">
    <property type="term" value="C:membrane"/>
    <property type="evidence" value="ECO:0007669"/>
    <property type="project" value="UniProtKB-SubCell"/>
</dbReference>
<name>A0A101ER26_9THEM</name>
<feature type="transmembrane region" description="Helical" evidence="7">
    <location>
        <begin position="20"/>
        <end position="42"/>
    </location>
</feature>
<dbReference type="EMBL" id="LGFG01000060">
    <property type="protein sequence ID" value="KUK23040.1"/>
    <property type="molecule type" value="Genomic_DNA"/>
</dbReference>
<dbReference type="InterPro" id="IPR003362">
    <property type="entry name" value="Bact_transf"/>
</dbReference>
<feature type="transmembrane region" description="Helical" evidence="7">
    <location>
        <begin position="223"/>
        <end position="249"/>
    </location>
</feature>
<protein>
    <submittedName>
        <fullName evidence="9">Exopolysaccharide biosynthesis polyprenyl glycosylphosphotransferase</fullName>
    </submittedName>
</protein>
<comment type="similarity">
    <text evidence="2">Belongs to the bacterial sugar transferase family.</text>
</comment>
<reference evidence="9 10" key="1">
    <citation type="journal article" date="2015" name="MBio">
        <title>Genome-Resolved Metagenomic Analysis Reveals Roles for Candidate Phyla and Other Microbial Community Members in Biogeochemical Transformations in Oil Reservoirs.</title>
        <authorList>
            <person name="Hu P."/>
            <person name="Tom L."/>
            <person name="Singh A."/>
            <person name="Thomas B.C."/>
            <person name="Baker B.J."/>
            <person name="Piceno Y.M."/>
            <person name="Andersen G.L."/>
            <person name="Banfield J.F."/>
        </authorList>
    </citation>
    <scope>NUCLEOTIDE SEQUENCE [LARGE SCALE GENOMIC DNA]</scope>
    <source>
        <strain evidence="9">46_26</strain>
    </source>
</reference>
<dbReference type="PANTHER" id="PTHR30576:SF0">
    <property type="entry name" value="UNDECAPRENYL-PHOSPHATE N-ACETYLGALACTOSAMINYL 1-PHOSPHATE TRANSFERASE-RELATED"/>
    <property type="match status" value="1"/>
</dbReference>
<dbReference type="PANTHER" id="PTHR30576">
    <property type="entry name" value="COLANIC BIOSYNTHESIS UDP-GLUCOSE LIPID CARRIER TRANSFERASE"/>
    <property type="match status" value="1"/>
</dbReference>
<dbReference type="Proteomes" id="UP000058636">
    <property type="component" value="Unassembled WGS sequence"/>
</dbReference>
<dbReference type="PATRIC" id="fig|93930.3.peg.1720"/>
<keyword evidence="4 7" id="KW-0812">Transmembrane</keyword>
<keyword evidence="3 9" id="KW-0808">Transferase</keyword>
<evidence type="ECO:0000259" key="8">
    <source>
        <dbReference type="Pfam" id="PF02397"/>
    </source>
</evidence>
<keyword evidence="5 7" id="KW-1133">Transmembrane helix</keyword>
<dbReference type="AlphaFoldDB" id="A0A101ER26"/>
<dbReference type="GO" id="GO:0016780">
    <property type="term" value="F:phosphotransferase activity, for other substituted phosphate groups"/>
    <property type="evidence" value="ECO:0007669"/>
    <property type="project" value="TreeGrafter"/>
</dbReference>
<comment type="caution">
    <text evidence="9">The sequence shown here is derived from an EMBL/GenBank/DDBJ whole genome shotgun (WGS) entry which is preliminary data.</text>
</comment>
<feature type="transmembrane region" description="Helical" evidence="7">
    <location>
        <begin position="84"/>
        <end position="106"/>
    </location>
</feature>
<dbReference type="Pfam" id="PF02397">
    <property type="entry name" value="Bac_transf"/>
    <property type="match status" value="1"/>
</dbReference>
<evidence type="ECO:0000313" key="10">
    <source>
        <dbReference type="Proteomes" id="UP000058636"/>
    </source>
</evidence>
<organism evidence="9 10">
    <name type="scientific">Thermotoga petrophila</name>
    <dbReference type="NCBI Taxonomy" id="93929"/>
    <lineage>
        <taxon>Bacteria</taxon>
        <taxon>Thermotogati</taxon>
        <taxon>Thermotogota</taxon>
        <taxon>Thermotogae</taxon>
        <taxon>Thermotogales</taxon>
        <taxon>Thermotogaceae</taxon>
        <taxon>Thermotoga</taxon>
    </lineage>
</organism>
<feature type="transmembrane region" description="Helical" evidence="7">
    <location>
        <begin position="54"/>
        <end position="72"/>
    </location>
</feature>
<dbReference type="NCBIfam" id="TIGR03025">
    <property type="entry name" value="EPS_sugtrans"/>
    <property type="match status" value="1"/>
</dbReference>
<evidence type="ECO:0000256" key="4">
    <source>
        <dbReference type="ARBA" id="ARBA00022692"/>
    </source>
</evidence>
<comment type="subcellular location">
    <subcellularLocation>
        <location evidence="1">Membrane</location>
        <topology evidence="1">Multi-pass membrane protein</topology>
    </subcellularLocation>
</comment>
<evidence type="ECO:0000256" key="7">
    <source>
        <dbReference type="SAM" id="Phobius"/>
    </source>
</evidence>